<proteinExistence type="predicted"/>
<keyword evidence="3" id="KW-1185">Reference proteome</keyword>
<comment type="caution">
    <text evidence="2">The sequence shown here is derived from an EMBL/GenBank/DDBJ whole genome shotgun (WGS) entry which is preliminary data.</text>
</comment>
<dbReference type="Proteomes" id="UP001305746">
    <property type="component" value="Unassembled WGS sequence"/>
</dbReference>
<evidence type="ECO:0000313" key="2">
    <source>
        <dbReference type="EMBL" id="MEA1079543.1"/>
    </source>
</evidence>
<gene>
    <name evidence="2" type="ORF">U5822_02605</name>
</gene>
<evidence type="ECO:0000313" key="3">
    <source>
        <dbReference type="Proteomes" id="UP001305746"/>
    </source>
</evidence>
<name>A0ABU5NUT6_9GAMM</name>
<reference evidence="2 3" key="1">
    <citation type="submission" date="2023-12" db="EMBL/GenBank/DDBJ databases">
        <title>Marinobacter qingdaonensis sp. nov., isolated from the intertidal sediment of Qingdao, PR China.</title>
        <authorList>
            <person name="Li Y."/>
        </authorList>
    </citation>
    <scope>NUCLEOTIDE SEQUENCE [LARGE SCALE GENOMIC DNA]</scope>
    <source>
        <strain evidence="2 3">ASW11-75</strain>
    </source>
</reference>
<evidence type="ECO:0000256" key="1">
    <source>
        <dbReference type="SAM" id="Coils"/>
    </source>
</evidence>
<feature type="coiled-coil region" evidence="1">
    <location>
        <begin position="258"/>
        <end position="295"/>
    </location>
</feature>
<protein>
    <submittedName>
        <fullName evidence="2">Uncharacterized protein</fullName>
    </submittedName>
</protein>
<organism evidence="2 3">
    <name type="scientific">Marinobacter qingdaonensis</name>
    <dbReference type="NCBI Taxonomy" id="3108486"/>
    <lineage>
        <taxon>Bacteria</taxon>
        <taxon>Pseudomonadati</taxon>
        <taxon>Pseudomonadota</taxon>
        <taxon>Gammaproteobacteria</taxon>
        <taxon>Pseudomonadales</taxon>
        <taxon>Marinobacteraceae</taxon>
        <taxon>Marinobacter</taxon>
    </lineage>
</organism>
<dbReference type="RefSeq" id="WP_322854063.1">
    <property type="nucleotide sequence ID" value="NZ_JAYDCJ010000001.1"/>
</dbReference>
<dbReference type="EMBL" id="JAYDCJ010000001">
    <property type="protein sequence ID" value="MEA1079543.1"/>
    <property type="molecule type" value="Genomic_DNA"/>
</dbReference>
<accession>A0ABU5NUT6</accession>
<sequence>MVQRYSEHEKLIAEAVKALRHLNYVQSDSFDIDEQERRIVIADGDYTGRPPVKKEIQIERAQQSYDESLAELKKYEKDQGVDATPISEIEQKALYEDEKRGRKKGGRALALQKYIRRIERKIDDTMAAPESDFVQPEGASGRPKMSRAEKIKNFENLVDKARKELEVEYRIMDPKEVLWHQVHDLKSDRRQLRLALRNPDNNQSARIWKRLKTEEAIKEELLSVTEKIAAKEHEMRTSELKTHRKAVDNLSELSLEEVSDYRKTLENLIKEQKKIKELEAQAKELGIDVSVLKAK</sequence>
<keyword evidence="1" id="KW-0175">Coiled coil</keyword>